<name>A0A6G1HGQ6_9PEZI</name>
<dbReference type="OrthoDB" id="2589563at2759"/>
<dbReference type="EMBL" id="ML977137">
    <property type="protein sequence ID" value="KAF1992416.1"/>
    <property type="molecule type" value="Genomic_DNA"/>
</dbReference>
<proteinExistence type="predicted"/>
<dbReference type="InterPro" id="IPR011051">
    <property type="entry name" value="RmlC_Cupin_sf"/>
</dbReference>
<dbReference type="InterPro" id="IPR006045">
    <property type="entry name" value="Cupin_1"/>
</dbReference>
<feature type="domain" description="Cupin type-1" evidence="1">
    <location>
        <begin position="75"/>
        <end position="123"/>
    </location>
</feature>
<evidence type="ECO:0000313" key="3">
    <source>
        <dbReference type="Proteomes" id="UP000800041"/>
    </source>
</evidence>
<dbReference type="Pfam" id="PF00190">
    <property type="entry name" value="Cupin_1"/>
    <property type="match status" value="1"/>
</dbReference>
<dbReference type="PANTHER" id="PTHR36448">
    <property type="entry name" value="BLR7373 PROTEIN"/>
    <property type="match status" value="1"/>
</dbReference>
<accession>A0A6G1HGQ6</accession>
<dbReference type="Gene3D" id="2.60.120.10">
    <property type="entry name" value="Jelly Rolls"/>
    <property type="match status" value="1"/>
</dbReference>
<dbReference type="PANTHER" id="PTHR36448:SF3">
    <property type="entry name" value="CUPIN TYPE-2 DOMAIN-CONTAINING PROTEIN"/>
    <property type="match status" value="1"/>
</dbReference>
<dbReference type="CDD" id="cd02219">
    <property type="entry name" value="cupin_YjlB-like"/>
    <property type="match status" value="1"/>
</dbReference>
<dbReference type="InterPro" id="IPR014710">
    <property type="entry name" value="RmlC-like_jellyroll"/>
</dbReference>
<organism evidence="2 3">
    <name type="scientific">Aulographum hederae CBS 113979</name>
    <dbReference type="NCBI Taxonomy" id="1176131"/>
    <lineage>
        <taxon>Eukaryota</taxon>
        <taxon>Fungi</taxon>
        <taxon>Dikarya</taxon>
        <taxon>Ascomycota</taxon>
        <taxon>Pezizomycotina</taxon>
        <taxon>Dothideomycetes</taxon>
        <taxon>Pleosporomycetidae</taxon>
        <taxon>Aulographales</taxon>
        <taxon>Aulographaceae</taxon>
    </lineage>
</organism>
<gene>
    <name evidence="2" type="ORF">K402DRAFT_388067</name>
</gene>
<keyword evidence="3" id="KW-1185">Reference proteome</keyword>
<dbReference type="PIRSF" id="PIRSF019307">
    <property type="entry name" value="UCP019307"/>
    <property type="match status" value="1"/>
</dbReference>
<protein>
    <submittedName>
        <fullName evidence="2">Cupin domain-containing protein</fullName>
    </submittedName>
</protein>
<dbReference type="InterPro" id="IPR047121">
    <property type="entry name" value="YjiB-like"/>
</dbReference>
<dbReference type="AlphaFoldDB" id="A0A6G1HGQ6"/>
<dbReference type="SUPFAM" id="SSF51182">
    <property type="entry name" value="RmlC-like cupins"/>
    <property type="match status" value="1"/>
</dbReference>
<sequence length="185" mass="20339">MTKLSLTSLSSLRVSRQQIPAHPSLHIPNTSLSNHPLLIYHSCFPSNTSSSTLSSHLSTVGVVEPQWTYSMYPTTHFHSNTHEVLLVLHGRALLCFGGEDNPGRFEPEVKAGDAIVVPAGVGHRLLEDRDGGFKMMGCYPVGAEGWDMCYGKEGEDKSGIEKKIKSLPWFKRDMLYGDSGPVLDL</sequence>
<evidence type="ECO:0000259" key="1">
    <source>
        <dbReference type="Pfam" id="PF00190"/>
    </source>
</evidence>
<evidence type="ECO:0000313" key="2">
    <source>
        <dbReference type="EMBL" id="KAF1992416.1"/>
    </source>
</evidence>
<dbReference type="InterPro" id="IPR014500">
    <property type="entry name" value="UCP019307_cupin"/>
</dbReference>
<reference evidence="2" key="1">
    <citation type="journal article" date="2020" name="Stud. Mycol.">
        <title>101 Dothideomycetes genomes: a test case for predicting lifestyles and emergence of pathogens.</title>
        <authorList>
            <person name="Haridas S."/>
            <person name="Albert R."/>
            <person name="Binder M."/>
            <person name="Bloem J."/>
            <person name="Labutti K."/>
            <person name="Salamov A."/>
            <person name="Andreopoulos B."/>
            <person name="Baker S."/>
            <person name="Barry K."/>
            <person name="Bills G."/>
            <person name="Bluhm B."/>
            <person name="Cannon C."/>
            <person name="Castanera R."/>
            <person name="Culley D."/>
            <person name="Daum C."/>
            <person name="Ezra D."/>
            <person name="Gonzalez J."/>
            <person name="Henrissat B."/>
            <person name="Kuo A."/>
            <person name="Liang C."/>
            <person name="Lipzen A."/>
            <person name="Lutzoni F."/>
            <person name="Magnuson J."/>
            <person name="Mondo S."/>
            <person name="Nolan M."/>
            <person name="Ohm R."/>
            <person name="Pangilinan J."/>
            <person name="Park H.-J."/>
            <person name="Ramirez L."/>
            <person name="Alfaro M."/>
            <person name="Sun H."/>
            <person name="Tritt A."/>
            <person name="Yoshinaga Y."/>
            <person name="Zwiers L.-H."/>
            <person name="Turgeon B."/>
            <person name="Goodwin S."/>
            <person name="Spatafora J."/>
            <person name="Crous P."/>
            <person name="Grigoriev I."/>
        </authorList>
    </citation>
    <scope>NUCLEOTIDE SEQUENCE</scope>
    <source>
        <strain evidence="2">CBS 113979</strain>
    </source>
</reference>
<dbReference type="Proteomes" id="UP000800041">
    <property type="component" value="Unassembled WGS sequence"/>
</dbReference>